<evidence type="ECO:0000256" key="1">
    <source>
        <dbReference type="ARBA" id="ARBA00038257"/>
    </source>
</evidence>
<dbReference type="GO" id="GO:0019005">
    <property type="term" value="C:SCF ubiquitin ligase complex"/>
    <property type="evidence" value="ECO:0007669"/>
    <property type="project" value="TreeGrafter"/>
</dbReference>
<sequence length="383" mass="41626">MGYKCQYKKQQSVIQSVSQDSATMFCGGVDPLLDLNQSAESFHQAPLMNADCGLAGSPGINCTCLFPPPGNNSQFFSAQFNGCYGLLLLVTAPGTCVNNSSLSLTFTLGSTDTTGNQSIWQLPPAHLPTYSPFSLLRCVIYVARSFSRYDSQIEPLPPHIKDKLIKLLSAHGHISDSNISQVLHPGVMKLDLRECDISDVSLQLISRCSQLKEINVNARKGEERTSITSEGISALAQSCPNLSVISMKRCCNITDHGLLSVTRNCRLLRVVNLSGCSGISDGSLGALGQNCTFLQSVDFSSTKVTDDGVRALVSGSCAQTLKEVLMSRCVLLTDRAVEYVVLSCPHINIFVFHGCPLVTGWSREILERMAQSNKLKQVTWTIY</sequence>
<dbReference type="Pfam" id="PF25372">
    <property type="entry name" value="DUF7885"/>
    <property type="match status" value="1"/>
</dbReference>
<dbReference type="PANTHER" id="PTHR13318:SF254">
    <property type="entry name" value="PROTEIN AMN1 HOMOLOG"/>
    <property type="match status" value="1"/>
</dbReference>
<evidence type="ECO:0000313" key="4">
    <source>
        <dbReference type="EMBL" id="OCT88077.1"/>
    </source>
</evidence>
<dbReference type="EMBL" id="CM004470">
    <property type="protein sequence ID" value="OCT88077.1"/>
    <property type="molecule type" value="Genomic_DNA"/>
</dbReference>
<dbReference type="InterPro" id="IPR057207">
    <property type="entry name" value="FBXL15_LRR"/>
</dbReference>
<dbReference type="PANTHER" id="PTHR13318">
    <property type="entry name" value="PARTNER OF PAIRED, ISOFORM B-RELATED"/>
    <property type="match status" value="1"/>
</dbReference>
<dbReference type="Proteomes" id="UP000694892">
    <property type="component" value="Chromosome 3L"/>
</dbReference>
<comment type="similarity">
    <text evidence="1">Belongs to the AMN1 family.</text>
</comment>
<organism evidence="4 5">
    <name type="scientific">Xenopus laevis</name>
    <name type="common">African clawed frog</name>
    <dbReference type="NCBI Taxonomy" id="8355"/>
    <lineage>
        <taxon>Eukaryota</taxon>
        <taxon>Metazoa</taxon>
        <taxon>Chordata</taxon>
        <taxon>Craniata</taxon>
        <taxon>Vertebrata</taxon>
        <taxon>Euteleostomi</taxon>
        <taxon>Amphibia</taxon>
        <taxon>Batrachia</taxon>
        <taxon>Anura</taxon>
        <taxon>Pipoidea</taxon>
        <taxon>Pipidae</taxon>
        <taxon>Xenopodinae</taxon>
        <taxon>Xenopus</taxon>
        <taxon>Xenopus</taxon>
    </lineage>
</organism>
<dbReference type="SMART" id="SM00367">
    <property type="entry name" value="LRR_CC"/>
    <property type="match status" value="5"/>
</dbReference>
<dbReference type="SUPFAM" id="SSF52047">
    <property type="entry name" value="RNI-like"/>
    <property type="match status" value="1"/>
</dbReference>
<evidence type="ECO:0000259" key="3">
    <source>
        <dbReference type="Pfam" id="PF25372"/>
    </source>
</evidence>
<proteinExistence type="inferred from homology"/>
<evidence type="ECO:0000256" key="2">
    <source>
        <dbReference type="ARBA" id="ARBA00039628"/>
    </source>
</evidence>
<name>A0A974DCI0_XENLA</name>
<dbReference type="InterPro" id="IPR032675">
    <property type="entry name" value="LRR_dom_sf"/>
</dbReference>
<dbReference type="AlphaFoldDB" id="A0A974DCI0"/>
<feature type="domain" description="F-box/LRR-repeat protein 15-like leucin rich repeat" evidence="3">
    <location>
        <begin position="227"/>
        <end position="374"/>
    </location>
</feature>
<dbReference type="Gene3D" id="3.80.10.10">
    <property type="entry name" value="Ribonuclease Inhibitor"/>
    <property type="match status" value="1"/>
</dbReference>
<dbReference type="InterPro" id="IPR006553">
    <property type="entry name" value="Leu-rich_rpt_Cys-con_subtyp"/>
</dbReference>
<reference evidence="5" key="1">
    <citation type="journal article" date="2016" name="Nature">
        <title>Genome evolution in the allotetraploid frog Xenopus laevis.</title>
        <authorList>
            <person name="Session A.M."/>
            <person name="Uno Y."/>
            <person name="Kwon T."/>
            <person name="Chapman J.A."/>
            <person name="Toyoda A."/>
            <person name="Takahashi S."/>
            <person name="Fukui A."/>
            <person name="Hikosaka A."/>
            <person name="Suzuki A."/>
            <person name="Kondo M."/>
            <person name="van Heeringen S.J."/>
            <person name="Quigley I."/>
            <person name="Heinz S."/>
            <person name="Ogino H."/>
            <person name="Ochi H."/>
            <person name="Hellsten U."/>
            <person name="Lyons J.B."/>
            <person name="Simakov O."/>
            <person name="Putnam N."/>
            <person name="Stites J."/>
            <person name="Kuroki Y."/>
            <person name="Tanaka T."/>
            <person name="Michiue T."/>
            <person name="Watanabe M."/>
            <person name="Bogdanovic O."/>
            <person name="Lister R."/>
            <person name="Georgiou G."/>
            <person name="Paranjpe S.S."/>
            <person name="van Kruijsbergen I."/>
            <person name="Shu S."/>
            <person name="Carlson J."/>
            <person name="Kinoshita T."/>
            <person name="Ohta Y."/>
            <person name="Mawaribuchi S."/>
            <person name="Jenkins J."/>
            <person name="Grimwood J."/>
            <person name="Schmutz J."/>
            <person name="Mitros T."/>
            <person name="Mozaffari S.V."/>
            <person name="Suzuki Y."/>
            <person name="Haramoto Y."/>
            <person name="Yamamoto T.S."/>
            <person name="Takagi C."/>
            <person name="Heald R."/>
            <person name="Miller K."/>
            <person name="Haudenschild C."/>
            <person name="Kitzman J."/>
            <person name="Nakayama T."/>
            <person name="Izutsu Y."/>
            <person name="Robert J."/>
            <person name="Fortriede J."/>
            <person name="Burns K."/>
            <person name="Lotay V."/>
            <person name="Karimi K."/>
            <person name="Yasuoka Y."/>
            <person name="Dichmann D.S."/>
            <person name="Flajnik M.F."/>
            <person name="Houston D.W."/>
            <person name="Shendure J."/>
            <person name="DuPasquier L."/>
            <person name="Vize P.D."/>
            <person name="Zorn A.M."/>
            <person name="Ito M."/>
            <person name="Marcotte E.M."/>
            <person name="Wallingford J.B."/>
            <person name="Ito Y."/>
            <person name="Asashima M."/>
            <person name="Ueno N."/>
            <person name="Matsuda Y."/>
            <person name="Veenstra G.J."/>
            <person name="Fujiyama A."/>
            <person name="Harland R.M."/>
            <person name="Taira M."/>
            <person name="Rokhsar D.S."/>
        </authorList>
    </citation>
    <scope>NUCLEOTIDE SEQUENCE [LARGE SCALE GENOMIC DNA]</scope>
    <source>
        <strain evidence="5">J</strain>
    </source>
</reference>
<dbReference type="GO" id="GO:0031146">
    <property type="term" value="P:SCF-dependent proteasomal ubiquitin-dependent protein catabolic process"/>
    <property type="evidence" value="ECO:0007669"/>
    <property type="project" value="TreeGrafter"/>
</dbReference>
<evidence type="ECO:0000313" key="5">
    <source>
        <dbReference type="Proteomes" id="UP000694892"/>
    </source>
</evidence>
<gene>
    <name evidence="4" type="ORF">XELAEV_18016705mg</name>
</gene>
<protein>
    <recommendedName>
        <fullName evidence="2">Protein AMN1 homolog</fullName>
    </recommendedName>
</protein>
<accession>A0A974DCI0</accession>